<dbReference type="Proteomes" id="UP000426424">
    <property type="component" value="Chromosome"/>
</dbReference>
<dbReference type="KEGG" id="ttp:E6P07_01395"/>
<evidence type="ECO:0000313" key="2">
    <source>
        <dbReference type="Proteomes" id="UP000426424"/>
    </source>
</evidence>
<reference evidence="1 2" key="1">
    <citation type="submission" date="2019-12" db="EMBL/GenBank/DDBJ databases">
        <title>The complete genome of the thermophilic, anoxygenic phototrophic gammaproteobacterium Thermochromatium tepidum.</title>
        <authorList>
            <person name="Sattley W.M."/>
            <person name="Swingley W.D."/>
            <person name="Burchell B.M."/>
            <person name="Gurbani S.A."/>
            <person name="Kujawa C.M."/>
            <person name="Nuccio D.A."/>
            <person name="Schladweiler J."/>
            <person name="Shaffer K.N."/>
            <person name="Stokes L.M."/>
            <person name="Touchman J.W."/>
            <person name="Blankenship R.E."/>
            <person name="Madigan M.T."/>
        </authorList>
    </citation>
    <scope>NUCLEOTIDE SEQUENCE [LARGE SCALE GENOMIC DNA]</scope>
    <source>
        <strain evidence="1 2">ATCC 43061</strain>
    </source>
</reference>
<accession>A0A6I6DWC5</accession>
<evidence type="ECO:0000313" key="1">
    <source>
        <dbReference type="EMBL" id="QGU31764.1"/>
    </source>
</evidence>
<gene>
    <name evidence="1" type="ORF">E6P07_01395</name>
</gene>
<proteinExistence type="predicted"/>
<sequence length="85" mass="8839">MNPAIVPIILAGGSGTRLTTSSASTTIMEELTQPGSGLALMHRHTHGHRHVTRHEPPASAKQQAGVVAGTGEADVSMQDLTLSFL</sequence>
<dbReference type="RefSeq" id="WP_153973963.1">
    <property type="nucleotide sequence ID" value="NZ_CP039268.1"/>
</dbReference>
<dbReference type="EMBL" id="CP039268">
    <property type="protein sequence ID" value="QGU31764.1"/>
    <property type="molecule type" value="Genomic_DNA"/>
</dbReference>
<dbReference type="AlphaFoldDB" id="A0A6I6DWC5"/>
<protein>
    <recommendedName>
        <fullName evidence="3">Nucleotidyl transferase domain-containing protein</fullName>
    </recommendedName>
</protein>
<name>A0A6I6DWC5_THETI</name>
<organism evidence="1 2">
    <name type="scientific">Thermochromatium tepidum ATCC 43061</name>
    <dbReference type="NCBI Taxonomy" id="316276"/>
    <lineage>
        <taxon>Bacteria</taxon>
        <taxon>Pseudomonadati</taxon>
        <taxon>Pseudomonadota</taxon>
        <taxon>Gammaproteobacteria</taxon>
        <taxon>Chromatiales</taxon>
        <taxon>Chromatiaceae</taxon>
        <taxon>Thermochromatium</taxon>
    </lineage>
</organism>
<keyword evidence="2" id="KW-1185">Reference proteome</keyword>
<evidence type="ECO:0008006" key="3">
    <source>
        <dbReference type="Google" id="ProtNLM"/>
    </source>
</evidence>